<organism evidence="5 6">
    <name type="scientific">Popillia japonica</name>
    <name type="common">Japanese beetle</name>
    <dbReference type="NCBI Taxonomy" id="7064"/>
    <lineage>
        <taxon>Eukaryota</taxon>
        <taxon>Metazoa</taxon>
        <taxon>Ecdysozoa</taxon>
        <taxon>Arthropoda</taxon>
        <taxon>Hexapoda</taxon>
        <taxon>Insecta</taxon>
        <taxon>Pterygota</taxon>
        <taxon>Neoptera</taxon>
        <taxon>Endopterygota</taxon>
        <taxon>Coleoptera</taxon>
        <taxon>Polyphaga</taxon>
        <taxon>Scarabaeiformia</taxon>
        <taxon>Scarabaeidae</taxon>
        <taxon>Rutelinae</taxon>
        <taxon>Popillia</taxon>
    </lineage>
</organism>
<dbReference type="GO" id="GO:0032039">
    <property type="term" value="C:integrator complex"/>
    <property type="evidence" value="ECO:0007669"/>
    <property type="project" value="TreeGrafter"/>
</dbReference>
<proteinExistence type="predicted"/>
<dbReference type="InterPro" id="IPR016024">
    <property type="entry name" value="ARM-type_fold"/>
</dbReference>
<dbReference type="GO" id="GO:0016180">
    <property type="term" value="P:snRNA processing"/>
    <property type="evidence" value="ECO:0007669"/>
    <property type="project" value="TreeGrafter"/>
</dbReference>
<dbReference type="Gene3D" id="1.25.10.10">
    <property type="entry name" value="Leucine-rich Repeat Variant"/>
    <property type="match status" value="1"/>
</dbReference>
<keyword evidence="6" id="KW-1185">Reference proteome</keyword>
<dbReference type="AlphaFoldDB" id="A0AAW1IBT6"/>
<evidence type="ECO:0000259" key="3">
    <source>
        <dbReference type="Pfam" id="PF24493"/>
    </source>
</evidence>
<sequence length="978" mass="109374">MSMKLKRAFLEYGQLIQESQSQQPFKKLRLIKKPTQPFKKLRLIKKPTVRSFAIDFISCLESCSNSNEVLQILLRIDASELDKGDLTDALKMLTDHFKIEAESAVRVKILSLLGDIGQQSVCDIALVIDECIMLVKNERSHKVIAQGMNTILKLAKLIPENIQLHQRLVDIAKNYLKDTNHTVKCKCLEIIGDLTPVSTGKPAEDILKLVSSYFNNDDARVRSQAFSTMITLHDKGFKLDPDIYVNVCTALKDDYEIVRQVALKLIWLLGNTYPENVIMLPDSEQELRLVDDAFGKICNGVTDLSMYVRTLSSKLLGTMTLVSPKFLNQTLDKKLMSNMRRKRTAHELAWENVTSGEWASGKKWADDAPRELIDADSISLMSSGACGAFVHGLEDEFLEVRSAAVESLCQLSLNNPQFANLSLDFLVDMFNDEIEDVRLKAIDSLRLISEHIILRDDQLETILGALEDFSQEVREGLHRMLGACCMSTTAGLKMCVEKLLDNLKKYPQDRRSTYRCLQKVGAQHPELVLPLVPQLLNIHPFFDMAEPDVDSPQYICILILVLNAAKFSPTILPLLEPHTLKHYSYLRDTMSNLVPVLSFTDNLSTAIDRPTSVPESLQFLKTIVDSLDMTTNTFRVQTSLLQTAKDHLQRLSEMDSVVSGTAQFTALYIGAQLLMSQILEKGLWMNPLSLATQQTNNLKSNIQQLLQYCLKLQHLFVGLSTAERCAVKQFRLRALALNLVYIVKGSNASALAPCHHFLSAVEDMQSELSAANLEPDNFTSAVFKELWLLEEPRPGTVSRLLIPILAGAKLGKIPDPNIQVKMSSATILDPSGQTDSTLKFTAGLIMAVPFEAELNHLSDPSRLRLKIKYPDQKTQVLLPRPAHLKPLYADGPPNDNATGHNLRLLTTVLLSHQVWSEACNVEISIALAVPEADISKRKTIADSMPSLIDLCKPVKVSVAPCRKQILANERLLLIVCHH</sequence>
<evidence type="ECO:0000259" key="4">
    <source>
        <dbReference type="Pfam" id="PF25458"/>
    </source>
</evidence>
<dbReference type="SUPFAM" id="SSF48371">
    <property type="entry name" value="ARM repeat"/>
    <property type="match status" value="1"/>
</dbReference>
<evidence type="ECO:0000256" key="2">
    <source>
        <dbReference type="ARBA" id="ARBA00023242"/>
    </source>
</evidence>
<dbReference type="FunFam" id="1.25.10.10:FF:000728">
    <property type="entry name" value="Blast:Integrator complex subunit 4"/>
    <property type="match status" value="1"/>
</dbReference>
<dbReference type="InterPro" id="IPR057412">
    <property type="entry name" value="INTS4_C"/>
</dbReference>
<dbReference type="Pfam" id="PF25458">
    <property type="entry name" value="INTS4_C"/>
    <property type="match status" value="1"/>
</dbReference>
<feature type="domain" description="INTS4 8 helical bundle" evidence="3">
    <location>
        <begin position="618"/>
        <end position="817"/>
    </location>
</feature>
<dbReference type="Proteomes" id="UP001458880">
    <property type="component" value="Unassembled WGS sequence"/>
</dbReference>
<reference evidence="5 6" key="1">
    <citation type="journal article" date="2024" name="BMC Genomics">
        <title>De novo assembly and annotation of Popillia japonica's genome with initial clues to its potential as an invasive pest.</title>
        <authorList>
            <person name="Cucini C."/>
            <person name="Boschi S."/>
            <person name="Funari R."/>
            <person name="Cardaioli E."/>
            <person name="Iannotti N."/>
            <person name="Marturano G."/>
            <person name="Paoli F."/>
            <person name="Bruttini M."/>
            <person name="Carapelli A."/>
            <person name="Frati F."/>
            <person name="Nardi F."/>
        </authorList>
    </citation>
    <scope>NUCLEOTIDE SEQUENCE [LARGE SCALE GENOMIC DNA]</scope>
    <source>
        <strain evidence="5">DMR45628</strain>
    </source>
</reference>
<comment type="subcellular location">
    <subcellularLocation>
        <location evidence="1">Nucleus</location>
    </subcellularLocation>
</comment>
<accession>A0AAW1IBT6</accession>
<dbReference type="PANTHER" id="PTHR20938">
    <property type="entry name" value="INTEGRATOR COMPLEX SUBUNIT 4"/>
    <property type="match status" value="1"/>
</dbReference>
<evidence type="ECO:0000313" key="5">
    <source>
        <dbReference type="EMBL" id="KAK9686680.1"/>
    </source>
</evidence>
<protein>
    <recommendedName>
        <fullName evidence="7">Integrator complex subunit 4</fullName>
    </recommendedName>
</protein>
<name>A0AAW1IBT6_POPJA</name>
<dbReference type="PANTHER" id="PTHR20938:SF0">
    <property type="entry name" value="INTEGRATOR COMPLEX SUBUNIT 4"/>
    <property type="match status" value="1"/>
</dbReference>
<evidence type="ECO:0000313" key="6">
    <source>
        <dbReference type="Proteomes" id="UP001458880"/>
    </source>
</evidence>
<dbReference type="EMBL" id="JASPKY010000689">
    <property type="protein sequence ID" value="KAK9686680.1"/>
    <property type="molecule type" value="Genomic_DNA"/>
</dbReference>
<keyword evidence="2" id="KW-0539">Nucleus</keyword>
<evidence type="ECO:0000256" key="1">
    <source>
        <dbReference type="ARBA" id="ARBA00004123"/>
    </source>
</evidence>
<dbReference type="InterPro" id="IPR056235">
    <property type="entry name" value="INTS4_8HBD"/>
</dbReference>
<evidence type="ECO:0008006" key="7">
    <source>
        <dbReference type="Google" id="ProtNLM"/>
    </source>
</evidence>
<gene>
    <name evidence="5" type="ORF">QE152_g37011</name>
</gene>
<dbReference type="InterPro" id="IPR011989">
    <property type="entry name" value="ARM-like"/>
</dbReference>
<dbReference type="Pfam" id="PF24493">
    <property type="entry name" value="INTS4_8HBD"/>
    <property type="match status" value="1"/>
</dbReference>
<feature type="domain" description="Integrator complex subunit 4/Protein SIEL C-terminal Ig-like" evidence="4">
    <location>
        <begin position="826"/>
        <end position="960"/>
    </location>
</feature>
<comment type="caution">
    <text evidence="5">The sequence shown here is derived from an EMBL/GenBank/DDBJ whole genome shotgun (WGS) entry which is preliminary data.</text>
</comment>